<feature type="signal peptide" evidence="2">
    <location>
        <begin position="1"/>
        <end position="23"/>
    </location>
</feature>
<dbReference type="EMBL" id="LT629791">
    <property type="protein sequence ID" value="SDU79615.1"/>
    <property type="molecule type" value="Genomic_DNA"/>
</dbReference>
<dbReference type="AlphaFoldDB" id="A0A1H2LFV4"/>
<dbReference type="Proteomes" id="UP000182977">
    <property type="component" value="Chromosome I"/>
</dbReference>
<dbReference type="OrthoDB" id="4266470at2"/>
<evidence type="ECO:0000256" key="1">
    <source>
        <dbReference type="SAM" id="MobiDB-lite"/>
    </source>
</evidence>
<reference evidence="4" key="1">
    <citation type="submission" date="2016-10" db="EMBL/GenBank/DDBJ databases">
        <authorList>
            <person name="Varghese N."/>
            <person name="Submissions S."/>
        </authorList>
    </citation>
    <scope>NUCLEOTIDE SEQUENCE [LARGE SCALE GENOMIC DNA]</scope>
    <source>
        <strain evidence="4">DSM 45079</strain>
    </source>
</reference>
<organism evidence="3 4">
    <name type="scientific">Jiangella alkaliphila</name>
    <dbReference type="NCBI Taxonomy" id="419479"/>
    <lineage>
        <taxon>Bacteria</taxon>
        <taxon>Bacillati</taxon>
        <taxon>Actinomycetota</taxon>
        <taxon>Actinomycetes</taxon>
        <taxon>Jiangellales</taxon>
        <taxon>Jiangellaceae</taxon>
        <taxon>Jiangella</taxon>
    </lineage>
</organism>
<feature type="compositionally biased region" description="Pro residues" evidence="1">
    <location>
        <begin position="116"/>
        <end position="125"/>
    </location>
</feature>
<sequence>MRWTSIIGAAAVAAILPAGVVTATAFGSTCGESFGSDAAEQFSACMREQGLDNFPDAHLTEYGTVLLDGTWVDPFSPEYLAALEECKGLLPASITLPGTFELPAPELPSLSSFSPPEAPQAPVAPPALELAAP</sequence>
<dbReference type="RefSeq" id="WP_046769606.1">
    <property type="nucleotide sequence ID" value="NZ_KQ061236.1"/>
</dbReference>
<evidence type="ECO:0000313" key="4">
    <source>
        <dbReference type="Proteomes" id="UP000182977"/>
    </source>
</evidence>
<feature type="region of interest" description="Disordered" evidence="1">
    <location>
        <begin position="107"/>
        <end position="133"/>
    </location>
</feature>
<proteinExistence type="predicted"/>
<keyword evidence="2" id="KW-0732">Signal</keyword>
<keyword evidence="4" id="KW-1185">Reference proteome</keyword>
<accession>A0A1H2LFV4</accession>
<protein>
    <submittedName>
        <fullName evidence="3">Uncharacterized protein</fullName>
    </submittedName>
</protein>
<gene>
    <name evidence="3" type="ORF">SAMN04488563_6034</name>
</gene>
<name>A0A1H2LFV4_9ACTN</name>
<feature type="chain" id="PRO_5038835698" evidence="2">
    <location>
        <begin position="24"/>
        <end position="133"/>
    </location>
</feature>
<evidence type="ECO:0000313" key="3">
    <source>
        <dbReference type="EMBL" id="SDU79615.1"/>
    </source>
</evidence>
<evidence type="ECO:0000256" key="2">
    <source>
        <dbReference type="SAM" id="SignalP"/>
    </source>
</evidence>